<dbReference type="Pfam" id="PF21738">
    <property type="entry name" value="DJR-like_dom"/>
    <property type="match status" value="1"/>
</dbReference>
<organism evidence="2">
    <name type="scientific">Triatoma infestans</name>
    <name type="common">Assassin bug</name>
    <dbReference type="NCBI Taxonomy" id="30076"/>
    <lineage>
        <taxon>Eukaryota</taxon>
        <taxon>Metazoa</taxon>
        <taxon>Ecdysozoa</taxon>
        <taxon>Arthropoda</taxon>
        <taxon>Hexapoda</taxon>
        <taxon>Insecta</taxon>
        <taxon>Pterygota</taxon>
        <taxon>Neoptera</taxon>
        <taxon>Paraneoptera</taxon>
        <taxon>Hemiptera</taxon>
        <taxon>Heteroptera</taxon>
        <taxon>Panheteroptera</taxon>
        <taxon>Cimicomorpha</taxon>
        <taxon>Reduviidae</taxon>
        <taxon>Triatominae</taxon>
        <taxon>Triatoma</taxon>
    </lineage>
</organism>
<dbReference type="AlphaFoldDB" id="A0A023F058"/>
<dbReference type="PANTHER" id="PTHR36159">
    <property type="entry name" value="PROTEIN CBG23766"/>
    <property type="match status" value="1"/>
</dbReference>
<dbReference type="EMBL" id="GBBI01003839">
    <property type="protein sequence ID" value="JAC14873.1"/>
    <property type="molecule type" value="mRNA"/>
</dbReference>
<feature type="non-terminal residue" evidence="2">
    <location>
        <position position="409"/>
    </location>
</feature>
<evidence type="ECO:0000259" key="1">
    <source>
        <dbReference type="Pfam" id="PF21738"/>
    </source>
</evidence>
<protein>
    <recommendedName>
        <fullName evidence="1">Double jelly roll-like domain-containing protein</fullName>
    </recommendedName>
</protein>
<name>A0A023F058_TRIIF</name>
<dbReference type="PANTHER" id="PTHR36159:SF1">
    <property type="entry name" value="RETROVIRUS-RELATED POL POLYPROTEIN FROM TRANSPOSON 412-LIKE PROTEIN"/>
    <property type="match status" value="1"/>
</dbReference>
<feature type="non-terminal residue" evidence="2">
    <location>
        <position position="1"/>
    </location>
</feature>
<reference evidence="2" key="1">
    <citation type="journal article" date="2014" name="PLoS Negl. Trop. Dis.">
        <title>An updated insight into the Sialotranscriptome of Triatoma infestans: developmental stage and geographic variations.</title>
        <authorList>
            <person name="Schwarz A."/>
            <person name="Medrano-Mercado N."/>
            <person name="Schaub G.A."/>
            <person name="Struchiner C.J."/>
            <person name="Bargues M.D."/>
            <person name="Levy M.Z."/>
            <person name="Ribeiro J.M."/>
        </authorList>
    </citation>
    <scope>NUCLEOTIDE SEQUENCE</scope>
    <source>
        <strain evidence="2">Chile</strain>
        <tissue evidence="2">Salivary glands</tissue>
    </source>
</reference>
<feature type="domain" description="Double jelly roll-like" evidence="1">
    <location>
        <begin position="86"/>
        <end position="399"/>
    </location>
</feature>
<sequence>SFSETEMEEILNVNADVSFEERITDFEYHTHQPYTQSFNNSDEIIIAVQQQDICTVPSKSFLYIQGQLVKEGGGKIDIQDLRFVRNGFLHLFDEIKYQLNGVLIDHVRNPGIVSTLKGYTSFNSDKVKALQMGGWVLPDAYSAMTDDDGNFDACIPMDIVMGFFEDYNRIILQGKHELILHRSRTDDNCIQILAADANASITLKSIQWKVPYVKVSDEQKLKFLNFIDKGKTAYMAFRSWDLVEYPSLPATNKHTWTVKTTSNLEKPRYVILAFQTNRKNNKSMDNSHFDHCQITNVKLHLNSDIYPYDDLNIDFSKNHFTILYYMYQHFQHSYYGKPCEPIWSKDKFKTDAPIIVIDCSRQSEAIKSSSVDIRIELETADAFKANTTAYALILHDALVEYNPLSGLVR</sequence>
<proteinExistence type="evidence at transcript level"/>
<accession>A0A023F058</accession>
<dbReference type="InterPro" id="IPR049512">
    <property type="entry name" value="DJR-like_dom"/>
</dbReference>
<evidence type="ECO:0000313" key="2">
    <source>
        <dbReference type="EMBL" id="JAC14873.1"/>
    </source>
</evidence>